<keyword evidence="4" id="KW-1185">Reference proteome</keyword>
<dbReference type="PANTHER" id="PTHR28051">
    <property type="entry name" value="PROTEIN MTL1-RELATED"/>
    <property type="match status" value="1"/>
</dbReference>
<organism evidence="3 4">
    <name type="scientific">Ceratocystis fimbriata CBS 114723</name>
    <dbReference type="NCBI Taxonomy" id="1035309"/>
    <lineage>
        <taxon>Eukaryota</taxon>
        <taxon>Fungi</taxon>
        <taxon>Dikarya</taxon>
        <taxon>Ascomycota</taxon>
        <taxon>Pezizomycotina</taxon>
        <taxon>Sordariomycetes</taxon>
        <taxon>Hypocreomycetidae</taxon>
        <taxon>Microascales</taxon>
        <taxon>Ceratocystidaceae</taxon>
        <taxon>Ceratocystis</taxon>
    </lineage>
</organism>
<feature type="compositionally biased region" description="Acidic residues" evidence="1">
    <location>
        <begin position="562"/>
        <end position="579"/>
    </location>
</feature>
<dbReference type="Proteomes" id="UP000222788">
    <property type="component" value="Unassembled WGS sequence"/>
</dbReference>
<dbReference type="STRING" id="1035309.A0A2C5X0K1"/>
<feature type="compositionally biased region" description="Polar residues" evidence="1">
    <location>
        <begin position="292"/>
        <end position="312"/>
    </location>
</feature>
<reference evidence="3 4" key="2">
    <citation type="journal article" date="2013" name="IMA Fungus">
        <title>IMA Genome-F 1: Ceratocystis fimbriata: Draft nuclear genome sequence for the plant pathogen, Ceratocystis fimbriata.</title>
        <authorList>
            <person name="Wilken P.M."/>
            <person name="Steenkamp E.T."/>
            <person name="Wingfield M.J."/>
            <person name="de Beer Z.W."/>
            <person name="Wingfield B.D."/>
        </authorList>
    </citation>
    <scope>NUCLEOTIDE SEQUENCE [LARGE SCALE GENOMIC DNA]</scope>
    <source>
        <strain evidence="3 4">CBS 114723</strain>
    </source>
</reference>
<feature type="region of interest" description="Disordered" evidence="1">
    <location>
        <begin position="165"/>
        <end position="200"/>
    </location>
</feature>
<feature type="compositionally biased region" description="Polar residues" evidence="1">
    <location>
        <begin position="8"/>
        <end position="18"/>
    </location>
</feature>
<feature type="region of interest" description="Disordered" evidence="1">
    <location>
        <begin position="487"/>
        <end position="526"/>
    </location>
</feature>
<feature type="region of interest" description="Disordered" evidence="1">
    <location>
        <begin position="292"/>
        <end position="321"/>
    </location>
</feature>
<feature type="compositionally biased region" description="Polar residues" evidence="1">
    <location>
        <begin position="489"/>
        <end position="509"/>
    </location>
</feature>
<dbReference type="PANTHER" id="PTHR28051:SF1">
    <property type="entry name" value="PROTEIN MTL1-RELATED"/>
    <property type="match status" value="1"/>
</dbReference>
<sequence length="679" mass="73471">MATVHPVHQNNMFPSTSGDGLRRSLSQPKFALAAGLKRSGSSSRLHNSASTSQLGDYFSDAFTTTATTTATAVAITASSSSNTMAASAPTATPGSPTPASAYTHSVFAPALSSRTNPPSIDSESSSSMSLDFDYDGSINGDYAHVGNYTLPAHYHQYYSTEALESPLGHKNSPSYTASPTTSYSPERDNSVITSRPQSPVIFNSEDDTAVRAVPSRHVDYLSHDWREEDIWSSWKYVVSRRGEFTNSARLENASWRTWMKSKNKLKTVSPETLNWLKESDVTWLYGPLQVGSTPNGGATSSNDPPSAASTTKPILKKRSKSEAMLQRSLSTSSLVKQATAAIQAQEIHLRNRRPGVQSTTNAALFSGRRRVSTDCSPGYPTSLVPSGIVSPSSEQKRIHFNEQVIQCIAVDVKGPDDDDEPAFSQTLSDDEDGILLIRTRIRRRVPLLRHKSAPVKTSFNKTIAMLPSTTLKCEHDAPQFETAMKHSFRSPNVSPSLSQENFSSSTTLQHAKKSRRVFGSEDDDDDLDDQIEIEQQEDIGVSFASSLARSSTPAPSRAFAFGDDDEDEDEADQGDDDEFFMGSSRLGSIGGSSSSSGLGGLKRSTSTNSLSESGNARSSSLGMNTIIPSHMETSYPLSSSNTTRTPPSPPGDGFAGQLIDFIDTARDIAHVIWNVGWQR</sequence>
<feature type="compositionally biased region" description="Polar residues" evidence="1">
    <location>
        <begin position="608"/>
        <end position="637"/>
    </location>
</feature>
<proteinExistence type="predicted"/>
<evidence type="ECO:0000313" key="4">
    <source>
        <dbReference type="Proteomes" id="UP000222788"/>
    </source>
</evidence>
<dbReference type="GO" id="GO:0007039">
    <property type="term" value="P:protein catabolic process in the vacuole"/>
    <property type="evidence" value="ECO:0007669"/>
    <property type="project" value="TreeGrafter"/>
</dbReference>
<dbReference type="OrthoDB" id="5563539at2759"/>
<comment type="caution">
    <text evidence="3">The sequence shown here is derived from an EMBL/GenBank/DDBJ whole genome shotgun (WGS) entry which is preliminary data.</text>
</comment>
<dbReference type="InterPro" id="IPR013860">
    <property type="entry name" value="AreA_GATA"/>
</dbReference>
<dbReference type="AlphaFoldDB" id="A0A2C5X0K1"/>
<dbReference type="GO" id="GO:0005773">
    <property type="term" value="C:vacuole"/>
    <property type="evidence" value="ECO:0007669"/>
    <property type="project" value="GOC"/>
</dbReference>
<feature type="compositionally biased region" description="Polar residues" evidence="1">
    <location>
        <begin position="545"/>
        <end position="554"/>
    </location>
</feature>
<feature type="domain" description="Nitrogen regulatory protein areA GATA-like" evidence="2">
    <location>
        <begin position="233"/>
        <end position="260"/>
    </location>
</feature>
<feature type="region of interest" description="Disordered" evidence="1">
    <location>
        <begin position="1"/>
        <end position="22"/>
    </location>
</feature>
<dbReference type="Pfam" id="PF08550">
    <property type="entry name" value="GATA_AreA"/>
    <property type="match status" value="1"/>
</dbReference>
<protein>
    <recommendedName>
        <fullName evidence="2">Nitrogen regulatory protein areA GATA-like domain-containing protein</fullName>
    </recommendedName>
</protein>
<evidence type="ECO:0000313" key="3">
    <source>
        <dbReference type="EMBL" id="PHH51646.1"/>
    </source>
</evidence>
<feature type="compositionally biased region" description="Polar residues" evidence="1">
    <location>
        <begin position="190"/>
        <end position="200"/>
    </location>
</feature>
<gene>
    <name evidence="3" type="ORF">CFIMG_002252RA</name>
</gene>
<evidence type="ECO:0000259" key="2">
    <source>
        <dbReference type="Pfam" id="PF08550"/>
    </source>
</evidence>
<accession>A0A2C5X0K1</accession>
<evidence type="ECO:0000256" key="1">
    <source>
        <dbReference type="SAM" id="MobiDB-lite"/>
    </source>
</evidence>
<feature type="compositionally biased region" description="Low complexity" evidence="1">
    <location>
        <begin position="580"/>
        <end position="607"/>
    </location>
</feature>
<feature type="region of interest" description="Disordered" evidence="1">
    <location>
        <begin position="79"/>
        <end position="100"/>
    </location>
</feature>
<dbReference type="InterPro" id="IPR052292">
    <property type="entry name" value="Glucose_repression_reg"/>
</dbReference>
<feature type="region of interest" description="Disordered" evidence="1">
    <location>
        <begin position="545"/>
        <end position="651"/>
    </location>
</feature>
<name>A0A2C5X0K1_9PEZI</name>
<reference evidence="3 4" key="1">
    <citation type="journal article" date="2013" name="Fungal Biol.">
        <title>Analysis of microsatellite markers in the genome of the plant pathogen Ceratocystis fimbriata.</title>
        <authorList>
            <person name="Simpson M.C."/>
            <person name="Wilken P.M."/>
            <person name="Coetzee M.P."/>
            <person name="Wingfield M.J."/>
            <person name="Wingfield B.D."/>
        </authorList>
    </citation>
    <scope>NUCLEOTIDE SEQUENCE [LARGE SCALE GENOMIC DNA]</scope>
    <source>
        <strain evidence="3 4">CBS 114723</strain>
    </source>
</reference>
<dbReference type="EMBL" id="APWK03000089">
    <property type="protein sequence ID" value="PHH51646.1"/>
    <property type="molecule type" value="Genomic_DNA"/>
</dbReference>
<dbReference type="GO" id="GO:0042149">
    <property type="term" value="P:cellular response to glucose starvation"/>
    <property type="evidence" value="ECO:0007669"/>
    <property type="project" value="TreeGrafter"/>
</dbReference>
<feature type="compositionally biased region" description="Low complexity" evidence="1">
    <location>
        <begin position="172"/>
        <end position="184"/>
    </location>
</feature>